<dbReference type="Proteomes" id="UP000726170">
    <property type="component" value="Unassembled WGS sequence"/>
</dbReference>
<gene>
    <name evidence="2" type="ORF">KQI86_15640</name>
</gene>
<proteinExistence type="predicted"/>
<protein>
    <submittedName>
        <fullName evidence="2">DUF1659 domain-containing protein</fullName>
    </submittedName>
</protein>
<evidence type="ECO:0000313" key="2">
    <source>
        <dbReference type="EMBL" id="MBU5485752.1"/>
    </source>
</evidence>
<dbReference type="EMBL" id="JAHLQF010000004">
    <property type="protein sequence ID" value="MBU5485752.1"/>
    <property type="molecule type" value="Genomic_DNA"/>
</dbReference>
<dbReference type="Pfam" id="PF07872">
    <property type="entry name" value="DUF1659"/>
    <property type="match status" value="1"/>
</dbReference>
<dbReference type="InterPro" id="IPR012454">
    <property type="entry name" value="DUF1659"/>
</dbReference>
<sequence>MAARADKFKTSLILEYSIGQNEDGKDIIRRQRFSSIKIDALDDDLFQIANAFSPLLEHEVIGLKKQDDSVIIDH</sequence>
<evidence type="ECO:0000259" key="1">
    <source>
        <dbReference type="Pfam" id="PF07872"/>
    </source>
</evidence>
<organism evidence="2 3">
    <name type="scientific">Clostridium mobile</name>
    <dbReference type="NCBI Taxonomy" id="2841512"/>
    <lineage>
        <taxon>Bacteria</taxon>
        <taxon>Bacillati</taxon>
        <taxon>Bacillota</taxon>
        <taxon>Clostridia</taxon>
        <taxon>Eubacteriales</taxon>
        <taxon>Clostridiaceae</taxon>
        <taxon>Clostridium</taxon>
    </lineage>
</organism>
<comment type="caution">
    <text evidence="2">The sequence shown here is derived from an EMBL/GenBank/DDBJ whole genome shotgun (WGS) entry which is preliminary data.</text>
</comment>
<keyword evidence="3" id="KW-1185">Reference proteome</keyword>
<feature type="domain" description="DUF1659" evidence="1">
    <location>
        <begin position="5"/>
        <end position="72"/>
    </location>
</feature>
<reference evidence="2 3" key="1">
    <citation type="submission" date="2021-06" db="EMBL/GenBank/DDBJ databases">
        <authorList>
            <person name="Sun Q."/>
            <person name="Li D."/>
        </authorList>
    </citation>
    <scope>NUCLEOTIDE SEQUENCE [LARGE SCALE GENOMIC DNA]</scope>
    <source>
        <strain evidence="2 3">MSJ-11</strain>
    </source>
</reference>
<name>A0ABS6ELV0_9CLOT</name>
<accession>A0ABS6ELV0</accession>
<evidence type="ECO:0000313" key="3">
    <source>
        <dbReference type="Proteomes" id="UP000726170"/>
    </source>
</evidence>
<dbReference type="RefSeq" id="WP_216440327.1">
    <property type="nucleotide sequence ID" value="NZ_JAHLQF010000004.1"/>
</dbReference>